<dbReference type="GO" id="GO:0006364">
    <property type="term" value="P:rRNA processing"/>
    <property type="evidence" value="ECO:0007669"/>
    <property type="project" value="UniProtKB-KW"/>
</dbReference>
<keyword evidence="2" id="KW-0690">Ribosome biogenesis</keyword>
<evidence type="ECO:0000313" key="10">
    <source>
        <dbReference type="EMBL" id="KHN87913.1"/>
    </source>
</evidence>
<dbReference type="SUPFAM" id="SSF88723">
    <property type="entry name" value="PIN domain-like"/>
    <property type="match status" value="1"/>
</dbReference>
<evidence type="ECO:0000256" key="8">
    <source>
        <dbReference type="SAM" id="MobiDB-lite"/>
    </source>
</evidence>
<dbReference type="OMA" id="HTSGLQM"/>
<comment type="caution">
    <text evidence="10">The sequence shown here is derived from an EMBL/GenBank/DDBJ whole genome shotgun (WGS) entry which is preliminary data.</text>
</comment>
<evidence type="ECO:0000313" key="11">
    <source>
        <dbReference type="Proteomes" id="UP000031036"/>
    </source>
</evidence>
<dbReference type="Proteomes" id="UP000031036">
    <property type="component" value="Unassembled WGS sequence"/>
</dbReference>
<accession>A0A0B2W1Q2</accession>
<keyword evidence="11" id="KW-1185">Reference proteome</keyword>
<evidence type="ECO:0000256" key="6">
    <source>
        <dbReference type="ARBA" id="ARBA00038503"/>
    </source>
</evidence>
<comment type="subcellular location">
    <subcellularLocation>
        <location evidence="1">Nucleus</location>
        <location evidence="1">Nucleolus</location>
    </subcellularLocation>
</comment>
<feature type="compositionally biased region" description="Basic residues" evidence="8">
    <location>
        <begin position="302"/>
        <end position="311"/>
    </location>
</feature>
<evidence type="ECO:0000259" key="9">
    <source>
        <dbReference type="Pfam" id="PF24779"/>
    </source>
</evidence>
<evidence type="ECO:0000256" key="4">
    <source>
        <dbReference type="ARBA" id="ARBA00023242"/>
    </source>
</evidence>
<reference evidence="10 11" key="1">
    <citation type="submission" date="2014-11" db="EMBL/GenBank/DDBJ databases">
        <title>Genetic blueprint of the zoonotic pathogen Toxocara canis.</title>
        <authorList>
            <person name="Zhu X.-Q."/>
            <person name="Korhonen P.K."/>
            <person name="Cai H."/>
            <person name="Young N.D."/>
            <person name="Nejsum P."/>
            <person name="von Samson-Himmelstjerna G."/>
            <person name="Boag P.R."/>
            <person name="Tan P."/>
            <person name="Li Q."/>
            <person name="Min J."/>
            <person name="Yang Y."/>
            <person name="Wang X."/>
            <person name="Fang X."/>
            <person name="Hall R.S."/>
            <person name="Hofmann A."/>
            <person name="Sternberg P.W."/>
            <person name="Jex A.R."/>
            <person name="Gasser R.B."/>
        </authorList>
    </citation>
    <scope>NUCLEOTIDE SEQUENCE [LARGE SCALE GENOMIC DNA]</scope>
    <source>
        <strain evidence="10">PN_DK_2014</strain>
    </source>
</reference>
<evidence type="ECO:0000256" key="1">
    <source>
        <dbReference type="ARBA" id="ARBA00004604"/>
    </source>
</evidence>
<dbReference type="FunFam" id="3.40.50.1010:FF:000006">
    <property type="entry name" value="rRNA-processing protein UTP23 homolog"/>
    <property type="match status" value="1"/>
</dbReference>
<dbReference type="InterPro" id="IPR006984">
    <property type="entry name" value="Fcf1/UTP23"/>
</dbReference>
<keyword evidence="3" id="KW-0698">rRNA processing</keyword>
<dbReference type="Pfam" id="PF24779">
    <property type="entry name" value="UTP23_sensor"/>
    <property type="match status" value="1"/>
</dbReference>
<dbReference type="GO" id="GO:0032040">
    <property type="term" value="C:small-subunit processome"/>
    <property type="evidence" value="ECO:0007669"/>
    <property type="project" value="InterPro"/>
</dbReference>
<dbReference type="PANTHER" id="PTHR12416">
    <property type="entry name" value="RRNA-PROCESSING PROTEIN UTP23 HOMOLOG"/>
    <property type="match status" value="1"/>
</dbReference>
<dbReference type="InterPro" id="IPR029060">
    <property type="entry name" value="PIN-like_dom_sf"/>
</dbReference>
<dbReference type="EMBL" id="JPKZ01000319">
    <property type="protein sequence ID" value="KHN87913.1"/>
    <property type="molecule type" value="Genomic_DNA"/>
</dbReference>
<feature type="region of interest" description="Disordered" evidence="8">
    <location>
        <begin position="269"/>
        <end position="288"/>
    </location>
</feature>
<dbReference type="CDD" id="cd09866">
    <property type="entry name" value="PIN_Fcf1-Utp23-H"/>
    <property type="match status" value="1"/>
</dbReference>
<feature type="region of interest" description="Disordered" evidence="8">
    <location>
        <begin position="296"/>
        <end position="325"/>
    </location>
</feature>
<protein>
    <recommendedName>
        <fullName evidence="7">rRNA-processing protein UTP23 homolog</fullName>
    </recommendedName>
</protein>
<proteinExistence type="inferred from homology"/>
<feature type="domain" description="UTP23 sensor motif region" evidence="9">
    <location>
        <begin position="269"/>
        <end position="287"/>
    </location>
</feature>
<gene>
    <name evidence="10" type="primary">UTP23</name>
    <name evidence="10" type="ORF">Tcan_18790</name>
</gene>
<sequence>MKVKRYKRAQRVLTVYRYNFGFEPPFRILLDGTFAMAALHNKINLREQMPKYLNQALNYGRCVAEKAEKVTKSACEKEFSLLLKCFKKQVKRYKRAQRVLTVYRYNFGFEPPFRILLDGTFAMAALHNKINLREQMPKYLNQEVEMCVTKCVLAELRRLGPDFYGALHICKQFTVDRCPHEPLRSASECIRHMAHRMMNKTKYFIATQDNSLTDELRAIPGVPILFIKYKGILIDKVSSATLQALERPKDELGSIKALKKEIIGEQVKKRKKRKIRGPNPLSVKKKKRPVLQHVISKDGLVKKRRHKKRKKSAAENSTPAPIADI</sequence>
<evidence type="ECO:0000256" key="3">
    <source>
        <dbReference type="ARBA" id="ARBA00022552"/>
    </source>
</evidence>
<dbReference type="AlphaFoldDB" id="A0A0B2W1Q2"/>
<keyword evidence="4" id="KW-0539">Nucleus</keyword>
<dbReference type="STRING" id="6265.A0A0B2W1Q2"/>
<dbReference type="Gene3D" id="3.40.50.1010">
    <property type="entry name" value="5'-nuclease"/>
    <property type="match status" value="2"/>
</dbReference>
<name>A0A0B2W1Q2_TOXCA</name>
<dbReference type="Pfam" id="PF04900">
    <property type="entry name" value="Fcf1"/>
    <property type="match status" value="1"/>
</dbReference>
<evidence type="ECO:0000256" key="2">
    <source>
        <dbReference type="ARBA" id="ARBA00022517"/>
    </source>
</evidence>
<dbReference type="OrthoDB" id="25675at2759"/>
<evidence type="ECO:0000256" key="5">
    <source>
        <dbReference type="ARBA" id="ARBA00037300"/>
    </source>
</evidence>
<comment type="similarity">
    <text evidence="6">Belongs to the UTP23/FCF1 family. UTP23 subfamily.</text>
</comment>
<dbReference type="InterPro" id="IPR057776">
    <property type="entry name" value="UTP23_sensor"/>
</dbReference>
<organism evidence="10 11">
    <name type="scientific">Toxocara canis</name>
    <name type="common">Canine roundworm</name>
    <dbReference type="NCBI Taxonomy" id="6265"/>
    <lineage>
        <taxon>Eukaryota</taxon>
        <taxon>Metazoa</taxon>
        <taxon>Ecdysozoa</taxon>
        <taxon>Nematoda</taxon>
        <taxon>Chromadorea</taxon>
        <taxon>Rhabditida</taxon>
        <taxon>Spirurina</taxon>
        <taxon>Ascaridomorpha</taxon>
        <taxon>Ascaridoidea</taxon>
        <taxon>Toxocaridae</taxon>
        <taxon>Toxocara</taxon>
    </lineage>
</organism>
<evidence type="ECO:0000256" key="7">
    <source>
        <dbReference type="ARBA" id="ARBA00071400"/>
    </source>
</evidence>
<comment type="function">
    <text evidence="5">Involved in rRNA-processing and ribosome biogenesis.</text>
</comment>